<reference evidence="1 2" key="1">
    <citation type="submission" date="2023-10" db="EMBL/GenBank/DDBJ databases">
        <authorList>
            <person name="Maclean D."/>
            <person name="Macfadyen A."/>
        </authorList>
    </citation>
    <scope>NUCLEOTIDE SEQUENCE [LARGE SCALE GENOMIC DNA]</scope>
</reference>
<keyword evidence="2" id="KW-1185">Reference proteome</keyword>
<accession>A0AAV1I5Q7</accession>
<name>A0AAV1I5Q7_9CHLO</name>
<proteinExistence type="predicted"/>
<evidence type="ECO:0000313" key="2">
    <source>
        <dbReference type="Proteomes" id="UP001314263"/>
    </source>
</evidence>
<protein>
    <submittedName>
        <fullName evidence="1">Uncharacterized protein</fullName>
    </submittedName>
</protein>
<comment type="caution">
    <text evidence="1">The sequence shown here is derived from an EMBL/GenBank/DDBJ whole genome shotgun (WGS) entry which is preliminary data.</text>
</comment>
<gene>
    <name evidence="1" type="ORF">CVIRNUC_004590</name>
</gene>
<dbReference type="AlphaFoldDB" id="A0AAV1I5Q7"/>
<organism evidence="1 2">
    <name type="scientific">Coccomyxa viridis</name>
    <dbReference type="NCBI Taxonomy" id="1274662"/>
    <lineage>
        <taxon>Eukaryota</taxon>
        <taxon>Viridiplantae</taxon>
        <taxon>Chlorophyta</taxon>
        <taxon>core chlorophytes</taxon>
        <taxon>Trebouxiophyceae</taxon>
        <taxon>Trebouxiophyceae incertae sedis</taxon>
        <taxon>Coccomyxaceae</taxon>
        <taxon>Coccomyxa</taxon>
    </lineage>
</organism>
<evidence type="ECO:0000313" key="1">
    <source>
        <dbReference type="EMBL" id="CAK0778318.1"/>
    </source>
</evidence>
<dbReference type="Proteomes" id="UP001314263">
    <property type="component" value="Unassembled WGS sequence"/>
</dbReference>
<dbReference type="EMBL" id="CAUYUE010000005">
    <property type="protein sequence ID" value="CAK0778318.1"/>
    <property type="molecule type" value="Genomic_DNA"/>
</dbReference>
<sequence>MFTKYHASQNIPKQTAESVFAAIDKALTASSSTNAAELTRLCHRSLPFQQTTLALEVTRLGQSLDSYSMDKGSVAYMTGTCETRGLVFSIRISIFRL</sequence>